<dbReference type="Proteomes" id="UP000483004">
    <property type="component" value="Unassembled WGS sequence"/>
</dbReference>
<dbReference type="Gene3D" id="1.10.3210.10">
    <property type="entry name" value="Hypothetical protein af1432"/>
    <property type="match status" value="1"/>
</dbReference>
<evidence type="ECO:0000313" key="2">
    <source>
        <dbReference type="Proteomes" id="UP000483004"/>
    </source>
</evidence>
<dbReference type="EMBL" id="WBMR01000076">
    <property type="protein sequence ID" value="KAB2376975.1"/>
    <property type="molecule type" value="Genomic_DNA"/>
</dbReference>
<evidence type="ECO:0000313" key="1">
    <source>
        <dbReference type="EMBL" id="KAB2376975.1"/>
    </source>
</evidence>
<sequence>MALRFRTDPLVSTGLRLARAWCQGHQIDGAPALGHGVRVATCLGRHVPSATPELIAAALVHDGPEFAPLAGVEDVYGVITAELSAGVARVVRALADEHQALDAAGEAEPPLGDVPTLLASTADKAVSLESVLNRGLSREIDPAEYWRTRGAFLAAVPYFRVFHSKAAGVVPRPLADALHVMVMRAELVACRYAPGSPSLSSARMR</sequence>
<dbReference type="AlphaFoldDB" id="A0A6L3VUN4"/>
<protein>
    <submittedName>
        <fullName evidence="1">HD domain-containing protein</fullName>
    </submittedName>
</protein>
<reference evidence="1 2" key="1">
    <citation type="submission" date="2019-09" db="EMBL/GenBank/DDBJ databases">
        <title>Actinomadura physcomitrii sp. nov., a novel actinomycete isolated from moss [Physcomitrium sphaericum (Ludw) Fuernr].</title>
        <authorList>
            <person name="Liu C."/>
            <person name="Zhuang X."/>
        </authorList>
    </citation>
    <scope>NUCLEOTIDE SEQUENCE [LARGE SCALE GENOMIC DNA]</scope>
    <source>
        <strain evidence="1 2">CYP1-1B</strain>
    </source>
</reference>
<organism evidence="1 2">
    <name type="scientific">Actinomadura montaniterrae</name>
    <dbReference type="NCBI Taxonomy" id="1803903"/>
    <lineage>
        <taxon>Bacteria</taxon>
        <taxon>Bacillati</taxon>
        <taxon>Actinomycetota</taxon>
        <taxon>Actinomycetes</taxon>
        <taxon>Streptosporangiales</taxon>
        <taxon>Thermomonosporaceae</taxon>
        <taxon>Actinomadura</taxon>
    </lineage>
</organism>
<accession>A0A6L3VUN4</accession>
<comment type="caution">
    <text evidence="1">The sequence shown here is derived from an EMBL/GenBank/DDBJ whole genome shotgun (WGS) entry which is preliminary data.</text>
</comment>
<proteinExistence type="predicted"/>
<gene>
    <name evidence="1" type="ORF">F9B16_24375</name>
</gene>
<keyword evidence="2" id="KW-1185">Reference proteome</keyword>
<name>A0A6L3VUN4_9ACTN</name>
<dbReference type="RefSeq" id="WP_151542446.1">
    <property type="nucleotide sequence ID" value="NZ_WBMR01000076.1"/>
</dbReference>
<dbReference type="OrthoDB" id="3218248at2"/>